<evidence type="ECO:0000259" key="1">
    <source>
        <dbReference type="Pfam" id="PF01636"/>
    </source>
</evidence>
<dbReference type="PANTHER" id="PTHR40086">
    <property type="entry name" value="PHOSPHOTRANSFERASE YTMP-RELATED"/>
    <property type="match status" value="1"/>
</dbReference>
<sequence>MSLANIIPGDWRRWATTQPAVIRQLLGGLTNHSYLINADNTLLVLRKNSAISGALNLNRKAETQALNHANKARLCAPLVYTDPQQQYMVSCYLGDSTWSANTPNSLAQLALLLRSIHQLPSIQAKLNLDDKIAYYLAAMLDHAEFTEQFNILRTKIQPHISSAMTLNTGDVLCHNDLLASNLINKAGELFAIDWEYAAMGDPFYELAVIIEGNKLDADQQQALLTKYLDRPLAQRDWQRLHHWKIIYGYLCVLWYGVQYCAGAMNQASTAREIAAQIRALNAFISNETQSKRK</sequence>
<dbReference type="InterPro" id="IPR011009">
    <property type="entry name" value="Kinase-like_dom_sf"/>
</dbReference>
<dbReference type="EMBL" id="BAABDM010000001">
    <property type="protein sequence ID" value="GAA4090128.1"/>
    <property type="molecule type" value="Genomic_DNA"/>
</dbReference>
<evidence type="ECO:0000313" key="2">
    <source>
        <dbReference type="EMBL" id="GAA4090128.1"/>
    </source>
</evidence>
<name>A0ABP7WJ46_9GAMM</name>
<feature type="domain" description="Aminoglycoside phosphotransferase" evidence="1">
    <location>
        <begin position="22"/>
        <end position="242"/>
    </location>
</feature>
<reference evidence="3" key="1">
    <citation type="journal article" date="2019" name="Int. J. Syst. Evol. Microbiol.">
        <title>The Global Catalogue of Microorganisms (GCM) 10K type strain sequencing project: providing services to taxonomists for standard genome sequencing and annotation.</title>
        <authorList>
            <consortium name="The Broad Institute Genomics Platform"/>
            <consortium name="The Broad Institute Genome Sequencing Center for Infectious Disease"/>
            <person name="Wu L."/>
            <person name="Ma J."/>
        </authorList>
    </citation>
    <scope>NUCLEOTIDE SEQUENCE [LARGE SCALE GENOMIC DNA]</scope>
    <source>
        <strain evidence="3">JCM 17304</strain>
    </source>
</reference>
<dbReference type="CDD" id="cd05151">
    <property type="entry name" value="ChoK-like"/>
    <property type="match status" value="1"/>
</dbReference>
<accession>A0ABP7WJ46</accession>
<proteinExistence type="predicted"/>
<dbReference type="PANTHER" id="PTHR40086:SF1">
    <property type="entry name" value="CELL CYCLE REGULATOR CCRZ"/>
    <property type="match status" value="1"/>
</dbReference>
<keyword evidence="3" id="KW-1185">Reference proteome</keyword>
<dbReference type="Gene3D" id="3.30.200.20">
    <property type="entry name" value="Phosphorylase Kinase, domain 1"/>
    <property type="match status" value="1"/>
</dbReference>
<dbReference type="Gene3D" id="3.90.1200.10">
    <property type="match status" value="1"/>
</dbReference>
<comment type="caution">
    <text evidence="2">The sequence shown here is derived from an EMBL/GenBank/DDBJ whole genome shotgun (WGS) entry which is preliminary data.</text>
</comment>
<dbReference type="Pfam" id="PF01636">
    <property type="entry name" value="APH"/>
    <property type="match status" value="1"/>
</dbReference>
<evidence type="ECO:0000313" key="3">
    <source>
        <dbReference type="Proteomes" id="UP001500392"/>
    </source>
</evidence>
<organism evidence="2 3">
    <name type="scientific">Zhongshania borealis</name>
    <dbReference type="NCBI Taxonomy" id="889488"/>
    <lineage>
        <taxon>Bacteria</taxon>
        <taxon>Pseudomonadati</taxon>
        <taxon>Pseudomonadota</taxon>
        <taxon>Gammaproteobacteria</taxon>
        <taxon>Cellvibrionales</taxon>
        <taxon>Spongiibacteraceae</taxon>
        <taxon>Zhongshania</taxon>
    </lineage>
</organism>
<dbReference type="InterPro" id="IPR002575">
    <property type="entry name" value="Aminoglycoside_PTrfase"/>
</dbReference>
<gene>
    <name evidence="2" type="ORF">GCM10022414_11540</name>
</gene>
<dbReference type="Proteomes" id="UP001500392">
    <property type="component" value="Unassembled WGS sequence"/>
</dbReference>
<dbReference type="InterPro" id="IPR052077">
    <property type="entry name" value="CcrZ_PhaseVar_Mediator"/>
</dbReference>
<protein>
    <recommendedName>
        <fullName evidence="1">Aminoglycoside phosphotransferase domain-containing protein</fullName>
    </recommendedName>
</protein>
<dbReference type="SUPFAM" id="SSF56112">
    <property type="entry name" value="Protein kinase-like (PK-like)"/>
    <property type="match status" value="1"/>
</dbReference>